<keyword evidence="2" id="KW-1185">Reference proteome</keyword>
<accession>A0A4R7T6S3</accession>
<protein>
    <submittedName>
        <fullName evidence="1">AlpA family transcriptional regulator</fullName>
    </submittedName>
</protein>
<comment type="caution">
    <text evidence="1">The sequence shown here is derived from an EMBL/GenBank/DDBJ whole genome shotgun (WGS) entry which is preliminary data.</text>
</comment>
<evidence type="ECO:0000313" key="2">
    <source>
        <dbReference type="Proteomes" id="UP000295151"/>
    </source>
</evidence>
<dbReference type="SUPFAM" id="SSF46955">
    <property type="entry name" value="Putative DNA-binding domain"/>
    <property type="match status" value="1"/>
</dbReference>
<name>A0A4R7T6S3_9ACTN</name>
<reference evidence="1 2" key="1">
    <citation type="submission" date="2019-03" db="EMBL/GenBank/DDBJ databases">
        <title>Genomic Encyclopedia of Type Strains, Phase III (KMG-III): the genomes of soil and plant-associated and newly described type strains.</title>
        <authorList>
            <person name="Whitman W."/>
        </authorList>
    </citation>
    <scope>NUCLEOTIDE SEQUENCE [LARGE SCALE GENOMIC DNA]</scope>
    <source>
        <strain evidence="1 2">VKM Ac-2575</strain>
    </source>
</reference>
<sequence length="75" mass="8515">MTDKGTEGLPSDWWMTDDVATFLGVSASTVRAYVTRDQIPAPDRMFGRSPGWKPRTIQTWHAARPRKSRPESPRV</sequence>
<proteinExistence type="predicted"/>
<dbReference type="AlphaFoldDB" id="A0A4R7T6S3"/>
<dbReference type="InterPro" id="IPR009061">
    <property type="entry name" value="DNA-bd_dom_put_sf"/>
</dbReference>
<organism evidence="1 2">
    <name type="scientific">Kribbella voronezhensis</name>
    <dbReference type="NCBI Taxonomy" id="2512212"/>
    <lineage>
        <taxon>Bacteria</taxon>
        <taxon>Bacillati</taxon>
        <taxon>Actinomycetota</taxon>
        <taxon>Actinomycetes</taxon>
        <taxon>Propionibacteriales</taxon>
        <taxon>Kribbellaceae</taxon>
        <taxon>Kribbella</taxon>
    </lineage>
</organism>
<evidence type="ECO:0000313" key="1">
    <source>
        <dbReference type="EMBL" id="TDU87600.1"/>
    </source>
</evidence>
<dbReference type="Proteomes" id="UP000295151">
    <property type="component" value="Unassembled WGS sequence"/>
</dbReference>
<dbReference type="EMBL" id="SOCE01000001">
    <property type="protein sequence ID" value="TDU87600.1"/>
    <property type="molecule type" value="Genomic_DNA"/>
</dbReference>
<gene>
    <name evidence="1" type="ORF">EV138_1124</name>
</gene>